<dbReference type="GO" id="GO:0051260">
    <property type="term" value="P:protein homooligomerization"/>
    <property type="evidence" value="ECO:0007669"/>
    <property type="project" value="UniProtKB-ARBA"/>
</dbReference>
<dbReference type="eggNOG" id="KOG1623">
    <property type="taxonomic scope" value="Eukaryota"/>
</dbReference>
<evidence type="ECO:0000256" key="3">
    <source>
        <dbReference type="ARBA" id="ARBA00022448"/>
    </source>
</evidence>
<dbReference type="Gramene" id="KCW61868">
    <property type="protein sequence ID" value="KCW61868"/>
    <property type="gene ID" value="EUGRSUZ_H04549"/>
</dbReference>
<dbReference type="InterPro" id="IPR004316">
    <property type="entry name" value="SWEET_rpt"/>
</dbReference>
<keyword evidence="7 9" id="KW-1133">Transmembrane helix</keyword>
<keyword evidence="6" id="KW-0677">Repeat</keyword>
<protein>
    <recommendedName>
        <fullName evidence="9">Bidirectional sugar transporter SWEET</fullName>
    </recommendedName>
</protein>
<evidence type="ECO:0000256" key="10">
    <source>
        <dbReference type="SAM" id="MobiDB-lite"/>
    </source>
</evidence>
<evidence type="ECO:0000256" key="4">
    <source>
        <dbReference type="ARBA" id="ARBA00022597"/>
    </source>
</evidence>
<dbReference type="InParanoid" id="A0A059B6W6"/>
<evidence type="ECO:0000313" key="11">
    <source>
        <dbReference type="EMBL" id="KCW61868.1"/>
    </source>
</evidence>
<evidence type="ECO:0000256" key="6">
    <source>
        <dbReference type="ARBA" id="ARBA00022737"/>
    </source>
</evidence>
<evidence type="ECO:0000256" key="5">
    <source>
        <dbReference type="ARBA" id="ARBA00022692"/>
    </source>
</evidence>
<dbReference type="AlphaFoldDB" id="A0A059B6W6"/>
<dbReference type="OrthoDB" id="409725at2759"/>
<feature type="transmembrane region" description="Helical" evidence="9">
    <location>
        <begin position="41"/>
        <end position="58"/>
    </location>
</feature>
<dbReference type="EMBL" id="KK198760">
    <property type="protein sequence ID" value="KCW61868.1"/>
    <property type="molecule type" value="Genomic_DNA"/>
</dbReference>
<feature type="transmembrane region" description="Helical" evidence="9">
    <location>
        <begin position="186"/>
        <end position="207"/>
    </location>
</feature>
<dbReference type="GO" id="GO:0005886">
    <property type="term" value="C:plasma membrane"/>
    <property type="evidence" value="ECO:0007669"/>
    <property type="project" value="UniProtKB-SubCell"/>
</dbReference>
<feature type="transmembrane region" description="Helical" evidence="9">
    <location>
        <begin position="98"/>
        <end position="119"/>
    </location>
</feature>
<dbReference type="PANTHER" id="PTHR10791">
    <property type="entry name" value="RAG1-ACTIVATING PROTEIN 1"/>
    <property type="match status" value="1"/>
</dbReference>
<dbReference type="Pfam" id="PF03083">
    <property type="entry name" value="MtN3_slv"/>
    <property type="match status" value="2"/>
</dbReference>
<dbReference type="GO" id="GO:0016020">
    <property type="term" value="C:membrane"/>
    <property type="evidence" value="ECO:0000318"/>
    <property type="project" value="GO_Central"/>
</dbReference>
<comment type="function">
    <text evidence="9">Mediates both low-affinity uptake and efflux of sugar across the membrane.</text>
</comment>
<feature type="region of interest" description="Disordered" evidence="10">
    <location>
        <begin position="215"/>
        <end position="244"/>
    </location>
</feature>
<dbReference type="STRING" id="71139.A0A059B6W6"/>
<keyword evidence="4 9" id="KW-0762">Sugar transport</keyword>
<sequence>MTVSFFFGVLGNVTTGLIYLAPVKTFWHILKRRSTEEFESIPYVFKLLNAYFWTYYGIVKPDSVVVATVNGFGVVVEIIFVAIFLLYAPPRMRKRTAILAVTCDVMFPAAAILVTQLTLDRQMQIIVAGLLSAVFSMVAYGSPLSAMKTVVTTKSVEYMPFLLSFALFINGGVWTVYAILTQDYFIGIPNGTGFGLGTAQMILYAMYYKPRTKSSSAEDKVGQPDEPLIDPTSVPQAVVAQEKD</sequence>
<name>A0A059B6W6_EUCGR</name>
<organism evidence="11">
    <name type="scientific">Eucalyptus grandis</name>
    <name type="common">Flooded gum</name>
    <dbReference type="NCBI Taxonomy" id="71139"/>
    <lineage>
        <taxon>Eukaryota</taxon>
        <taxon>Viridiplantae</taxon>
        <taxon>Streptophyta</taxon>
        <taxon>Embryophyta</taxon>
        <taxon>Tracheophyta</taxon>
        <taxon>Spermatophyta</taxon>
        <taxon>Magnoliopsida</taxon>
        <taxon>eudicotyledons</taxon>
        <taxon>Gunneridae</taxon>
        <taxon>Pentapetalae</taxon>
        <taxon>rosids</taxon>
        <taxon>malvids</taxon>
        <taxon>Myrtales</taxon>
        <taxon>Myrtaceae</taxon>
        <taxon>Myrtoideae</taxon>
        <taxon>Eucalypteae</taxon>
        <taxon>Eucalyptus</taxon>
    </lineage>
</organism>
<dbReference type="GO" id="GO:0051119">
    <property type="term" value="F:sugar transmembrane transporter activity"/>
    <property type="evidence" value="ECO:0000318"/>
    <property type="project" value="GO_Central"/>
</dbReference>
<feature type="transmembrane region" description="Helical" evidence="9">
    <location>
        <begin position="6"/>
        <end position="29"/>
    </location>
</feature>
<dbReference type="KEGG" id="egr:104415615"/>
<evidence type="ECO:0000256" key="1">
    <source>
        <dbReference type="ARBA" id="ARBA00004127"/>
    </source>
</evidence>
<dbReference type="OMA" id="FAPPRMK"/>
<dbReference type="FunFam" id="1.20.1280.290:FF:000002">
    <property type="entry name" value="Bidirectional sugar transporter SWEET"/>
    <property type="match status" value="1"/>
</dbReference>
<evidence type="ECO:0000256" key="8">
    <source>
        <dbReference type="ARBA" id="ARBA00023136"/>
    </source>
</evidence>
<dbReference type="Gene3D" id="1.20.1280.290">
    <property type="match status" value="2"/>
</dbReference>
<proteinExistence type="inferred from homology"/>
<accession>A0A059B6W6</accession>
<keyword evidence="5 9" id="KW-0812">Transmembrane</keyword>
<comment type="similarity">
    <text evidence="2 9">Belongs to the SWEET sugar transporter family.</text>
</comment>
<dbReference type="GO" id="GO:0012505">
    <property type="term" value="C:endomembrane system"/>
    <property type="evidence" value="ECO:0007669"/>
    <property type="project" value="UniProtKB-SubCell"/>
</dbReference>
<comment type="subcellular location">
    <subcellularLocation>
        <location evidence="9">Cell membrane</location>
        <topology evidence="9">Multi-pass membrane protein</topology>
    </subcellularLocation>
    <subcellularLocation>
        <location evidence="1">Endomembrane system</location>
        <topology evidence="1">Multi-pass membrane protein</topology>
    </subcellularLocation>
</comment>
<feature type="transmembrane region" description="Helical" evidence="9">
    <location>
        <begin position="125"/>
        <end position="146"/>
    </location>
</feature>
<feature type="transmembrane region" description="Helical" evidence="9">
    <location>
        <begin position="158"/>
        <end position="180"/>
    </location>
</feature>
<evidence type="ECO:0000256" key="2">
    <source>
        <dbReference type="ARBA" id="ARBA00007809"/>
    </source>
</evidence>
<dbReference type="GO" id="GO:0008643">
    <property type="term" value="P:carbohydrate transport"/>
    <property type="evidence" value="ECO:0000318"/>
    <property type="project" value="GO_Central"/>
</dbReference>
<evidence type="ECO:0000256" key="9">
    <source>
        <dbReference type="RuleBase" id="RU910715"/>
    </source>
</evidence>
<dbReference type="PANTHER" id="PTHR10791:SF131">
    <property type="entry name" value="BIDIRECTIONAL SUGAR TRANSPORTER SWEET"/>
    <property type="match status" value="1"/>
</dbReference>
<keyword evidence="8 9" id="KW-0472">Membrane</keyword>
<feature type="transmembrane region" description="Helical" evidence="9">
    <location>
        <begin position="64"/>
        <end position="86"/>
    </location>
</feature>
<evidence type="ECO:0000256" key="7">
    <source>
        <dbReference type="ARBA" id="ARBA00022989"/>
    </source>
</evidence>
<dbReference type="InterPro" id="IPR047664">
    <property type="entry name" value="SWEET"/>
</dbReference>
<gene>
    <name evidence="11" type="ORF">EUGRSUZ_H04549</name>
</gene>
<dbReference type="FunFam" id="1.20.1280.290:FF:000001">
    <property type="entry name" value="Bidirectional sugar transporter SWEET"/>
    <property type="match status" value="1"/>
</dbReference>
<reference evidence="11" key="1">
    <citation type="submission" date="2013-07" db="EMBL/GenBank/DDBJ databases">
        <title>The genome of Eucalyptus grandis.</title>
        <authorList>
            <person name="Schmutz J."/>
            <person name="Hayes R."/>
            <person name="Myburg A."/>
            <person name="Tuskan G."/>
            <person name="Grattapaglia D."/>
            <person name="Rokhsar D.S."/>
        </authorList>
    </citation>
    <scope>NUCLEOTIDE SEQUENCE</scope>
    <source>
        <tissue evidence="11">Leaf extractions</tissue>
    </source>
</reference>
<keyword evidence="3 9" id="KW-0813">Transport</keyword>